<feature type="transmembrane region" description="Helical" evidence="6">
    <location>
        <begin position="203"/>
        <end position="221"/>
    </location>
</feature>
<reference evidence="8" key="1">
    <citation type="submission" date="2025-08" db="UniProtKB">
        <authorList>
            <consortium name="RefSeq"/>
        </authorList>
    </citation>
    <scope>IDENTIFICATION</scope>
    <source>
        <tissue evidence="8">Whole organism</tissue>
    </source>
</reference>
<gene>
    <name evidence="8" type="primary">LOC127750387</name>
</gene>
<feature type="transmembrane region" description="Helical" evidence="6">
    <location>
        <begin position="117"/>
        <end position="143"/>
    </location>
</feature>
<accession>A0A9C6X2K2</accession>
<feature type="transmembrane region" description="Helical" evidence="6">
    <location>
        <begin position="6"/>
        <end position="27"/>
    </location>
</feature>
<evidence type="ECO:0000313" key="8">
    <source>
        <dbReference type="RefSeq" id="XP_052127945.1"/>
    </source>
</evidence>
<evidence type="ECO:0000256" key="3">
    <source>
        <dbReference type="ARBA" id="ARBA00022692"/>
    </source>
</evidence>
<name>A0A9C6X2K2_FRAOC</name>
<feature type="transmembrane region" description="Helical" evidence="6">
    <location>
        <begin position="83"/>
        <end position="105"/>
    </location>
</feature>
<dbReference type="GO" id="GO:0050909">
    <property type="term" value="P:sensory perception of taste"/>
    <property type="evidence" value="ECO:0007669"/>
    <property type="project" value="InterPro"/>
</dbReference>
<evidence type="ECO:0000256" key="4">
    <source>
        <dbReference type="ARBA" id="ARBA00022989"/>
    </source>
</evidence>
<keyword evidence="4 6" id="KW-1133">Transmembrane helix</keyword>
<dbReference type="InterPro" id="IPR013604">
    <property type="entry name" value="7TM_chemorcpt"/>
</dbReference>
<dbReference type="GeneID" id="127750387"/>
<dbReference type="RefSeq" id="XP_052127945.1">
    <property type="nucleotide sequence ID" value="XM_052271985.1"/>
</dbReference>
<organism evidence="7 8">
    <name type="scientific">Frankliniella occidentalis</name>
    <name type="common">Western flower thrips</name>
    <name type="synonym">Euthrips occidentalis</name>
    <dbReference type="NCBI Taxonomy" id="133901"/>
    <lineage>
        <taxon>Eukaryota</taxon>
        <taxon>Metazoa</taxon>
        <taxon>Ecdysozoa</taxon>
        <taxon>Arthropoda</taxon>
        <taxon>Hexapoda</taxon>
        <taxon>Insecta</taxon>
        <taxon>Pterygota</taxon>
        <taxon>Neoptera</taxon>
        <taxon>Paraneoptera</taxon>
        <taxon>Thysanoptera</taxon>
        <taxon>Terebrantia</taxon>
        <taxon>Thripoidea</taxon>
        <taxon>Thripidae</taxon>
        <taxon>Frankliniella</taxon>
    </lineage>
</organism>
<protein>
    <submittedName>
        <fullName evidence="8">Uncharacterized protein LOC127750387</fullName>
    </submittedName>
</protein>
<keyword evidence="3 6" id="KW-0812">Transmembrane</keyword>
<dbReference type="KEGG" id="foc:127750387"/>
<comment type="subcellular location">
    <subcellularLocation>
        <location evidence="1">Cell membrane</location>
        <topology evidence="1">Multi-pass membrane protein</topology>
    </subcellularLocation>
</comment>
<evidence type="ECO:0000313" key="7">
    <source>
        <dbReference type="Proteomes" id="UP000504606"/>
    </source>
</evidence>
<evidence type="ECO:0000256" key="1">
    <source>
        <dbReference type="ARBA" id="ARBA00004651"/>
    </source>
</evidence>
<evidence type="ECO:0000256" key="5">
    <source>
        <dbReference type="ARBA" id="ARBA00023136"/>
    </source>
</evidence>
<proteinExistence type="predicted"/>
<dbReference type="Pfam" id="PF08395">
    <property type="entry name" value="7tm_7"/>
    <property type="match status" value="1"/>
</dbReference>
<keyword evidence="7" id="KW-1185">Reference proteome</keyword>
<keyword evidence="2" id="KW-1003">Cell membrane</keyword>
<sequence length="288" mass="32244">MLIFQILTGVIHISFSCLFIILIVTLIMIRDTKTTDTALILLGPAGLCFMSASFALNIPRKRRMLTPIMDNPLTSATHCQPTALLVTCVMLLPALGFMCFSVFFFGQLDFDQHTGSVWVIGGMMTIVNLQGFLEKCSLGFIVWRVWSVFSSLGQDLIEIESQVKDRKQHPTQGSSLHVDRIRRTHSAACHLIQDATHCYELEFPGVLTADFIMLLLSTYFGMKMVLGRDTYMASIWMGCGILSLAGLCPLVRTCHLAVREVSKLHSSLYRLLNNNFVTKEETLQVLDV</sequence>
<evidence type="ECO:0000256" key="2">
    <source>
        <dbReference type="ARBA" id="ARBA00022475"/>
    </source>
</evidence>
<evidence type="ECO:0000256" key="6">
    <source>
        <dbReference type="SAM" id="Phobius"/>
    </source>
</evidence>
<dbReference type="Proteomes" id="UP000504606">
    <property type="component" value="Unplaced"/>
</dbReference>
<feature type="transmembrane region" description="Helical" evidence="6">
    <location>
        <begin position="233"/>
        <end position="252"/>
    </location>
</feature>
<keyword evidence="5 6" id="KW-0472">Membrane</keyword>
<dbReference type="GO" id="GO:0005886">
    <property type="term" value="C:plasma membrane"/>
    <property type="evidence" value="ECO:0007669"/>
    <property type="project" value="UniProtKB-SubCell"/>
</dbReference>
<dbReference type="AlphaFoldDB" id="A0A9C6X2K2"/>
<feature type="transmembrane region" description="Helical" evidence="6">
    <location>
        <begin position="39"/>
        <end position="58"/>
    </location>
</feature>